<comment type="pathway">
    <text evidence="2 7">Isoprenoid biosynthesis; isopentenyl diphosphate biosynthesis via DXP pathway; isopentenyl diphosphate from 1-deoxy-D-xylulose 5-phosphate: step 2/6.</text>
</comment>
<dbReference type="NCBIfam" id="TIGR00453">
    <property type="entry name" value="ispD"/>
    <property type="match status" value="1"/>
</dbReference>
<dbReference type="GO" id="GO:0050518">
    <property type="term" value="F:2-C-methyl-D-erythritol 4-phosphate cytidylyltransferase activity"/>
    <property type="evidence" value="ECO:0007669"/>
    <property type="project" value="UniProtKB-UniRule"/>
</dbReference>
<sequence>MVTAVFPAAGQGRRMNVGMNKVFLELAGKPILVHTLLRFSASAEIDNLVVVVAEEDVSSIRRLLSHVPGLKPFQVVAGSTERQYSIANGLAVVPAEADIVLVHDAARPLTSVATIDGVVQAAREAGGAVAAVPAKSTIKLVDDDGVVVKTPPRDKVWEVQTPQGFRKDILLAAYQKAKEDGFLGTDDSSLVERLAAPVKVVASDYKNIKVTTPEDLLIAEMFLKEEGDGLRGMVKQTLQKTKEKMKKHLH</sequence>
<dbReference type="OrthoDB" id="9806837at2"/>
<gene>
    <name evidence="7" type="primary">ispD</name>
    <name evidence="8" type="ORF">SAMN04487861_10389</name>
</gene>
<dbReference type="HAMAP" id="MF_00108">
    <property type="entry name" value="IspD"/>
    <property type="match status" value="1"/>
</dbReference>
<evidence type="ECO:0000256" key="3">
    <source>
        <dbReference type="ARBA" id="ARBA00009789"/>
    </source>
</evidence>
<dbReference type="PROSITE" id="PS01295">
    <property type="entry name" value="ISPD"/>
    <property type="match status" value="1"/>
</dbReference>
<comment type="function">
    <text evidence="7">Catalyzes the formation of 4-diphosphocytidyl-2-C-methyl-D-erythritol from CTP and 2-C-methyl-D-erythritol 4-phosphate (MEP).</text>
</comment>
<keyword evidence="4 7" id="KW-0808">Transferase</keyword>
<dbReference type="AlphaFoldDB" id="A0A1I3CFR7"/>
<evidence type="ECO:0000256" key="6">
    <source>
        <dbReference type="ARBA" id="ARBA00023229"/>
    </source>
</evidence>
<dbReference type="InterPro" id="IPR034683">
    <property type="entry name" value="IspD/TarI"/>
</dbReference>
<name>A0A1I3CFR7_SELRU</name>
<dbReference type="InterPro" id="IPR018294">
    <property type="entry name" value="ISPD_synthase_CS"/>
</dbReference>
<dbReference type="InterPro" id="IPR001228">
    <property type="entry name" value="IspD"/>
</dbReference>
<proteinExistence type="inferred from homology"/>
<dbReference type="CDD" id="cd02516">
    <property type="entry name" value="CDP-ME_synthetase"/>
    <property type="match status" value="1"/>
</dbReference>
<evidence type="ECO:0000256" key="2">
    <source>
        <dbReference type="ARBA" id="ARBA00004787"/>
    </source>
</evidence>
<dbReference type="Pfam" id="PF01128">
    <property type="entry name" value="IspD"/>
    <property type="match status" value="1"/>
</dbReference>
<keyword evidence="6 7" id="KW-0414">Isoprene biosynthesis</keyword>
<feature type="site" description="Transition state stabilizer" evidence="7">
    <location>
        <position position="21"/>
    </location>
</feature>
<dbReference type="InterPro" id="IPR029044">
    <property type="entry name" value="Nucleotide-diphossugar_trans"/>
</dbReference>
<dbReference type="PANTHER" id="PTHR32125:SF4">
    <property type="entry name" value="2-C-METHYL-D-ERYTHRITOL 4-PHOSPHATE CYTIDYLYLTRANSFERASE, CHLOROPLASTIC"/>
    <property type="match status" value="1"/>
</dbReference>
<evidence type="ECO:0000256" key="5">
    <source>
        <dbReference type="ARBA" id="ARBA00022695"/>
    </source>
</evidence>
<protein>
    <recommendedName>
        <fullName evidence="7">2-C-methyl-D-erythritol 4-phosphate cytidylyltransferase</fullName>
        <ecNumber evidence="7">2.7.7.60</ecNumber>
    </recommendedName>
    <alternativeName>
        <fullName evidence="7">4-diphosphocytidyl-2C-methyl-D-erythritol synthase</fullName>
    </alternativeName>
    <alternativeName>
        <fullName evidence="7">MEP cytidylyltransferase</fullName>
        <shortName evidence="7">MCT</shortName>
    </alternativeName>
</protein>
<evidence type="ECO:0000256" key="1">
    <source>
        <dbReference type="ARBA" id="ARBA00001282"/>
    </source>
</evidence>
<dbReference type="RefSeq" id="WP_075442158.1">
    <property type="nucleotide sequence ID" value="NZ_FOQK01000003.1"/>
</dbReference>
<feature type="site" description="Transition state stabilizer" evidence="7">
    <location>
        <position position="14"/>
    </location>
</feature>
<dbReference type="EMBL" id="FOQK01000003">
    <property type="protein sequence ID" value="SFH72921.1"/>
    <property type="molecule type" value="Genomic_DNA"/>
</dbReference>
<dbReference type="FunFam" id="3.90.550.10:FF:000003">
    <property type="entry name" value="2-C-methyl-D-erythritol 4-phosphate cytidylyltransferase"/>
    <property type="match status" value="1"/>
</dbReference>
<evidence type="ECO:0000313" key="9">
    <source>
        <dbReference type="Proteomes" id="UP000183639"/>
    </source>
</evidence>
<feature type="site" description="Positions MEP for the nucleophilic attack" evidence="7">
    <location>
        <position position="209"/>
    </location>
</feature>
<keyword evidence="5 7" id="KW-0548">Nucleotidyltransferase</keyword>
<dbReference type="PANTHER" id="PTHR32125">
    <property type="entry name" value="2-C-METHYL-D-ERYTHRITOL 4-PHOSPHATE CYTIDYLYLTRANSFERASE, CHLOROPLASTIC"/>
    <property type="match status" value="1"/>
</dbReference>
<accession>A0A1I3CFR7</accession>
<dbReference type="UniPathway" id="UPA00056">
    <property type="reaction ID" value="UER00093"/>
</dbReference>
<organism evidence="8 9">
    <name type="scientific">Selenomonas ruminantium</name>
    <dbReference type="NCBI Taxonomy" id="971"/>
    <lineage>
        <taxon>Bacteria</taxon>
        <taxon>Bacillati</taxon>
        <taxon>Bacillota</taxon>
        <taxon>Negativicutes</taxon>
        <taxon>Selenomonadales</taxon>
        <taxon>Selenomonadaceae</taxon>
        <taxon>Selenomonas</taxon>
    </lineage>
</organism>
<dbReference type="EC" id="2.7.7.60" evidence="7"/>
<comment type="catalytic activity">
    <reaction evidence="1 7">
        <text>2-C-methyl-D-erythritol 4-phosphate + CTP + H(+) = 4-CDP-2-C-methyl-D-erythritol + diphosphate</text>
        <dbReference type="Rhea" id="RHEA:13429"/>
        <dbReference type="ChEBI" id="CHEBI:15378"/>
        <dbReference type="ChEBI" id="CHEBI:33019"/>
        <dbReference type="ChEBI" id="CHEBI:37563"/>
        <dbReference type="ChEBI" id="CHEBI:57823"/>
        <dbReference type="ChEBI" id="CHEBI:58262"/>
        <dbReference type="EC" id="2.7.7.60"/>
    </reaction>
</comment>
<evidence type="ECO:0000313" key="8">
    <source>
        <dbReference type="EMBL" id="SFH72921.1"/>
    </source>
</evidence>
<evidence type="ECO:0000256" key="7">
    <source>
        <dbReference type="HAMAP-Rule" id="MF_00108"/>
    </source>
</evidence>
<dbReference type="GO" id="GO:0019288">
    <property type="term" value="P:isopentenyl diphosphate biosynthetic process, methylerythritol 4-phosphate pathway"/>
    <property type="evidence" value="ECO:0007669"/>
    <property type="project" value="UniProtKB-UniRule"/>
</dbReference>
<dbReference type="Gene3D" id="3.90.550.10">
    <property type="entry name" value="Spore Coat Polysaccharide Biosynthesis Protein SpsA, Chain A"/>
    <property type="match status" value="1"/>
</dbReference>
<reference evidence="8 9" key="1">
    <citation type="submission" date="2016-10" db="EMBL/GenBank/DDBJ databases">
        <authorList>
            <person name="de Groot N.N."/>
        </authorList>
    </citation>
    <scope>NUCLEOTIDE SEQUENCE [LARGE SCALE GENOMIC DNA]</scope>
    <source>
        <strain evidence="8 9">Z108</strain>
    </source>
</reference>
<dbReference type="Proteomes" id="UP000183639">
    <property type="component" value="Unassembled WGS sequence"/>
</dbReference>
<dbReference type="SUPFAM" id="SSF53448">
    <property type="entry name" value="Nucleotide-diphospho-sugar transferases"/>
    <property type="match status" value="1"/>
</dbReference>
<evidence type="ECO:0000256" key="4">
    <source>
        <dbReference type="ARBA" id="ARBA00022679"/>
    </source>
</evidence>
<comment type="similarity">
    <text evidence="3 7">Belongs to the IspD/TarI cytidylyltransferase family. IspD subfamily.</text>
</comment>
<feature type="site" description="Positions MEP for the nucleophilic attack" evidence="7">
    <location>
        <position position="153"/>
    </location>
</feature>
<dbReference type="InterPro" id="IPR050088">
    <property type="entry name" value="IspD/TarI_cytidylyltransf_bact"/>
</dbReference>